<feature type="repeat" description="PPR" evidence="2">
    <location>
        <begin position="396"/>
        <end position="430"/>
    </location>
</feature>
<feature type="repeat" description="PPR" evidence="2">
    <location>
        <begin position="262"/>
        <end position="292"/>
    </location>
</feature>
<dbReference type="FunFam" id="1.25.40.10:FF:001097">
    <property type="entry name" value="Pentatricopeptide repeat-containing protein At4g22760"/>
    <property type="match status" value="1"/>
</dbReference>
<evidence type="ECO:0000256" key="1">
    <source>
        <dbReference type="ARBA" id="ARBA00022737"/>
    </source>
</evidence>
<dbReference type="PANTHER" id="PTHR47926">
    <property type="entry name" value="PENTATRICOPEPTIDE REPEAT-CONTAINING PROTEIN"/>
    <property type="match status" value="1"/>
</dbReference>
<feature type="repeat" description="PPR" evidence="2">
    <location>
        <begin position="169"/>
        <end position="199"/>
    </location>
</feature>
<dbReference type="GO" id="GO:0003723">
    <property type="term" value="F:RNA binding"/>
    <property type="evidence" value="ECO:0007669"/>
    <property type="project" value="InterPro"/>
</dbReference>
<dbReference type="InterPro" id="IPR002885">
    <property type="entry name" value="PPR_rpt"/>
</dbReference>
<reference evidence="5 6" key="1">
    <citation type="submission" date="2024-01" db="EMBL/GenBank/DDBJ databases">
        <title>The genomes of 5 underutilized Papilionoideae crops provide insights into root nodulation and disease resistanc.</title>
        <authorList>
            <person name="Jiang F."/>
        </authorList>
    </citation>
    <scope>NUCLEOTIDE SEQUENCE [LARGE SCALE GENOMIC DNA]</scope>
    <source>
        <strain evidence="5">JINMINGXINNONG_FW02</strain>
        <tissue evidence="5">Leaves</tissue>
    </source>
</reference>
<dbReference type="GO" id="GO:0009451">
    <property type="term" value="P:RNA modification"/>
    <property type="evidence" value="ECO:0007669"/>
    <property type="project" value="InterPro"/>
</dbReference>
<keyword evidence="4" id="KW-0812">Transmembrane</keyword>
<dbReference type="Pfam" id="PF20431">
    <property type="entry name" value="E_motif"/>
    <property type="match status" value="1"/>
</dbReference>
<comment type="caution">
    <text evidence="5">The sequence shown here is derived from an EMBL/GenBank/DDBJ whole genome shotgun (WGS) entry which is preliminary data.</text>
</comment>
<sequence>MEVRKLVTLMKQCSTVKQAKQIHAHIFINGFTFLLPVLVHHMLLRDITNYRTVAHYAYSMLHHLQNPDSFSWGCVIRFLSQKGLFTEAVSLYVEMHRRRLYPTSHAISSALKSCARIQNMLGGVSIHGQVHVFGFDTCVYVQTALLDLYSKMGDMGTARHVFDGMAERSVVSWNSLLSGYLKAGNLDKAQNFFDQIPKKDVISWNSMVSGYAKAGNMDQACTLFQLMPERNLASWNAMITGFIDCGSIVSARELFDAMPSRNCVSWITMIAGYSKGGDVDSACKLFDQMNHKDLLSYNAMIACYAQNSKPKEALELFNDMLKPNIYIHPDKMTFASVISACSQLGDLEHWCWIESRMNDFGIVLDDHLATALIDLYAKSGSIGMAYDLFHGLRKRDLVAYSAMIYGCGINGKASDAIKLFEQMLAECIIPNLVTYSGILTAYNHAGLVEKGYQCFNSMKNYGLVPSIDHYGVMVDLLGRAGHLDEAYKLIINMPMQPNAGVWGALLLACRLQNNVDLGEIAVQHCIKLESDTTGYCSLLSSIYATVGRWDDSKKMRTGVEGKEIIRIPGCSWTRCNSCGPSSLLISHITFLEVLGVVKRARAQGNFMKQSDLLLNADDLDAMWEIKLTTGTQPPPPSLNSSRRGEEGYPVKNQEINHDVSLTQARIDMSELDAGSDFSSA</sequence>
<dbReference type="SUPFAM" id="SSF48452">
    <property type="entry name" value="TPR-like"/>
    <property type="match status" value="2"/>
</dbReference>
<feature type="region of interest" description="Disordered" evidence="3">
    <location>
        <begin position="628"/>
        <end position="659"/>
    </location>
</feature>
<dbReference type="Pfam" id="PF13041">
    <property type="entry name" value="PPR_2"/>
    <property type="match status" value="2"/>
</dbReference>
<dbReference type="InterPro" id="IPR046848">
    <property type="entry name" value="E_motif"/>
</dbReference>
<dbReference type="NCBIfam" id="TIGR00756">
    <property type="entry name" value="PPR"/>
    <property type="match status" value="8"/>
</dbReference>
<proteinExistence type="predicted"/>
<keyword evidence="4" id="KW-0472">Membrane</keyword>
<keyword evidence="4" id="KW-1133">Transmembrane helix</keyword>
<evidence type="ECO:0000256" key="2">
    <source>
        <dbReference type="PROSITE-ProRule" id="PRU00708"/>
    </source>
</evidence>
<dbReference type="FunFam" id="1.25.40.10:FF:001358">
    <property type="entry name" value="Pentatricopeptide repeat-containing protein isoform A"/>
    <property type="match status" value="1"/>
</dbReference>
<dbReference type="PROSITE" id="PS51375">
    <property type="entry name" value="PPR"/>
    <property type="match status" value="7"/>
</dbReference>
<feature type="repeat" description="PPR" evidence="2">
    <location>
        <begin position="431"/>
        <end position="465"/>
    </location>
</feature>
<accession>A0AAN9QS19</accession>
<evidence type="ECO:0008006" key="7">
    <source>
        <dbReference type="Google" id="ProtNLM"/>
    </source>
</evidence>
<dbReference type="EMBL" id="JAYMYR010000008">
    <property type="protein sequence ID" value="KAK7348215.1"/>
    <property type="molecule type" value="Genomic_DNA"/>
</dbReference>
<evidence type="ECO:0000256" key="3">
    <source>
        <dbReference type="SAM" id="MobiDB-lite"/>
    </source>
</evidence>
<keyword evidence="6" id="KW-1185">Reference proteome</keyword>
<evidence type="ECO:0000313" key="5">
    <source>
        <dbReference type="EMBL" id="KAK7348215.1"/>
    </source>
</evidence>
<dbReference type="Pfam" id="PF01535">
    <property type="entry name" value="PPR"/>
    <property type="match status" value="7"/>
</dbReference>
<keyword evidence="1" id="KW-0677">Repeat</keyword>
<name>A0AAN9QS19_PHACN</name>
<feature type="repeat" description="PPR" evidence="2">
    <location>
        <begin position="200"/>
        <end position="234"/>
    </location>
</feature>
<gene>
    <name evidence="5" type="ORF">VNO80_22765</name>
</gene>
<feature type="repeat" description="PPR" evidence="2">
    <location>
        <begin position="293"/>
        <end position="327"/>
    </location>
</feature>
<dbReference type="InterPro" id="IPR046960">
    <property type="entry name" value="PPR_At4g14850-like_plant"/>
</dbReference>
<organism evidence="5 6">
    <name type="scientific">Phaseolus coccineus</name>
    <name type="common">Scarlet runner bean</name>
    <name type="synonym">Phaseolus multiflorus</name>
    <dbReference type="NCBI Taxonomy" id="3886"/>
    <lineage>
        <taxon>Eukaryota</taxon>
        <taxon>Viridiplantae</taxon>
        <taxon>Streptophyta</taxon>
        <taxon>Embryophyta</taxon>
        <taxon>Tracheophyta</taxon>
        <taxon>Spermatophyta</taxon>
        <taxon>Magnoliopsida</taxon>
        <taxon>eudicotyledons</taxon>
        <taxon>Gunneridae</taxon>
        <taxon>Pentapetalae</taxon>
        <taxon>rosids</taxon>
        <taxon>fabids</taxon>
        <taxon>Fabales</taxon>
        <taxon>Fabaceae</taxon>
        <taxon>Papilionoideae</taxon>
        <taxon>50 kb inversion clade</taxon>
        <taxon>NPAAA clade</taxon>
        <taxon>indigoferoid/millettioid clade</taxon>
        <taxon>Phaseoleae</taxon>
        <taxon>Phaseolus</taxon>
    </lineage>
</organism>
<dbReference type="AlphaFoldDB" id="A0AAN9QS19"/>
<feature type="transmembrane region" description="Helical" evidence="4">
    <location>
        <begin position="21"/>
        <end position="43"/>
    </location>
</feature>
<protein>
    <recommendedName>
        <fullName evidence="7">Pentatricopeptide repeat-containing protein</fullName>
    </recommendedName>
</protein>
<dbReference type="Gene3D" id="1.25.40.10">
    <property type="entry name" value="Tetratricopeptide repeat domain"/>
    <property type="match status" value="5"/>
</dbReference>
<dbReference type="Proteomes" id="UP001374584">
    <property type="component" value="Unassembled WGS sequence"/>
</dbReference>
<dbReference type="InterPro" id="IPR011990">
    <property type="entry name" value="TPR-like_helical_dom_sf"/>
</dbReference>
<dbReference type="PANTHER" id="PTHR47926:SF545">
    <property type="entry name" value="PENTACOTRIPEPTIDE-REPEAT REGION OF PRORP DOMAIN-CONTAINING PROTEIN"/>
    <property type="match status" value="1"/>
</dbReference>
<evidence type="ECO:0000313" key="6">
    <source>
        <dbReference type="Proteomes" id="UP001374584"/>
    </source>
</evidence>
<feature type="repeat" description="PPR" evidence="2">
    <location>
        <begin position="68"/>
        <end position="102"/>
    </location>
</feature>
<evidence type="ECO:0000256" key="4">
    <source>
        <dbReference type="SAM" id="Phobius"/>
    </source>
</evidence>